<dbReference type="InterPro" id="IPR038358">
    <property type="entry name" value="VPS28_N_sf"/>
</dbReference>
<comment type="subcellular location">
    <subcellularLocation>
        <location evidence="1">Late endosome membrane</location>
        <topology evidence="1">Peripheral membrane protein</topology>
    </subcellularLocation>
</comment>
<evidence type="ECO:0000256" key="1">
    <source>
        <dbReference type="ARBA" id="ARBA00004633"/>
    </source>
</evidence>
<comment type="similarity">
    <text evidence="5 6">Belongs to the VPS28 family.</text>
</comment>
<evidence type="ECO:0000256" key="5">
    <source>
        <dbReference type="PIRNR" id="PIRNR017535"/>
    </source>
</evidence>
<dbReference type="InterPro" id="IPR037202">
    <property type="entry name" value="ESCRT_assembly_dom"/>
</dbReference>
<accession>A0A1B7YE16</accession>
<dbReference type="AlphaFoldDB" id="A0A1B7YE16"/>
<dbReference type="FunFam" id="1.20.1440.200:FF:000003">
    <property type="entry name" value="Vacuolar protein sorting-associated protein 28"/>
    <property type="match status" value="1"/>
</dbReference>
<comment type="caution">
    <text evidence="9">The sequence shown here is derived from an EMBL/GenBank/DDBJ whole genome shotgun (WGS) entry which is preliminary data.</text>
</comment>
<dbReference type="PROSITE" id="PS51313">
    <property type="entry name" value="VPS28_N"/>
    <property type="match status" value="1"/>
</dbReference>
<evidence type="ECO:0000313" key="10">
    <source>
        <dbReference type="Proteomes" id="UP000092177"/>
    </source>
</evidence>
<evidence type="ECO:0000259" key="8">
    <source>
        <dbReference type="PROSITE" id="PS51313"/>
    </source>
</evidence>
<evidence type="ECO:0000256" key="2">
    <source>
        <dbReference type="ARBA" id="ARBA00022448"/>
    </source>
</evidence>
<evidence type="ECO:0000256" key="3">
    <source>
        <dbReference type="ARBA" id="ARBA00022753"/>
    </source>
</evidence>
<protein>
    <recommendedName>
        <fullName evidence="5">Vacuolar protein sorting-associated protein 28</fullName>
    </recommendedName>
    <alternativeName>
        <fullName evidence="5">ESCRT-I complex subunit VPS28</fullName>
    </alternativeName>
</protein>
<dbReference type="PANTHER" id="PTHR12937:SF0">
    <property type="entry name" value="VACUOLAR PROTEIN SORTING-ASSOCIATED PROTEIN 28 HOMOLOG"/>
    <property type="match status" value="1"/>
</dbReference>
<organism evidence="9 10">
    <name type="scientific">Colletotrichum higginsianum (strain IMI 349063)</name>
    <name type="common">Crucifer anthracnose fungus</name>
    <dbReference type="NCBI Taxonomy" id="759273"/>
    <lineage>
        <taxon>Eukaryota</taxon>
        <taxon>Fungi</taxon>
        <taxon>Dikarya</taxon>
        <taxon>Ascomycota</taxon>
        <taxon>Pezizomycotina</taxon>
        <taxon>Sordariomycetes</taxon>
        <taxon>Hypocreomycetidae</taxon>
        <taxon>Glomerellales</taxon>
        <taxon>Glomerellaceae</taxon>
        <taxon>Colletotrichum</taxon>
        <taxon>Colletotrichum destructivum species complex</taxon>
    </lineage>
</organism>
<dbReference type="PROSITE" id="PS51310">
    <property type="entry name" value="VPS28_C"/>
    <property type="match status" value="1"/>
</dbReference>
<comment type="function">
    <text evidence="5">Component of the ESCRT-I complex (endosomal sorting complex required for transport I), a regulator of vesicular trafficking process.</text>
</comment>
<keyword evidence="10" id="KW-1185">Reference proteome</keyword>
<feature type="domain" description="VPS28 C-terminal" evidence="7">
    <location>
        <begin position="167"/>
        <end position="261"/>
    </location>
</feature>
<dbReference type="SUPFAM" id="SSF140111">
    <property type="entry name" value="Endosomal sorting complex assembly domain"/>
    <property type="match status" value="1"/>
</dbReference>
<dbReference type="FunFam" id="1.20.120.1130:FF:000001">
    <property type="entry name" value="Vacuolar protein sorting-associated protein 28 homolog"/>
    <property type="match status" value="1"/>
</dbReference>
<gene>
    <name evidence="9" type="ORF">CH63R_05852</name>
</gene>
<dbReference type="OrthoDB" id="2671at2759"/>
<feature type="domain" description="VPS28 N-terminal" evidence="8">
    <location>
        <begin position="19"/>
        <end position="152"/>
    </location>
</feature>
<keyword evidence="4 5" id="KW-0653">Protein transport</keyword>
<keyword evidence="2 5" id="KW-0813">Transport</keyword>
<name>A0A1B7YE16_COLHI</name>
<dbReference type="PANTHER" id="PTHR12937">
    <property type="entry name" value="VACUOLAR PROTEIN SORTING 28, ISOFORM 2 VPS28"/>
    <property type="match status" value="1"/>
</dbReference>
<dbReference type="EMBL" id="LTAN01000004">
    <property type="protein sequence ID" value="OBR10160.1"/>
    <property type="molecule type" value="Genomic_DNA"/>
</dbReference>
<dbReference type="InterPro" id="IPR007143">
    <property type="entry name" value="Vps28"/>
</dbReference>
<proteinExistence type="inferred from homology"/>
<dbReference type="InterPro" id="IPR037206">
    <property type="entry name" value="VPS28_C_sf"/>
</dbReference>
<reference evidence="10" key="1">
    <citation type="journal article" date="2017" name="BMC Genomics">
        <title>Gapless genome assembly of Colletotrichum higginsianum reveals chromosome structure and association of transposable elements with secondary metabolite gene clusters.</title>
        <authorList>
            <person name="Dallery J.-F."/>
            <person name="Lapalu N."/>
            <person name="Zampounis A."/>
            <person name="Pigne S."/>
            <person name="Luyten I."/>
            <person name="Amselem J."/>
            <person name="Wittenberg A.H.J."/>
            <person name="Zhou S."/>
            <person name="de Queiroz M.V."/>
            <person name="Robin G.P."/>
            <person name="Auger A."/>
            <person name="Hainaut M."/>
            <person name="Henrissat B."/>
            <person name="Kim K.-T."/>
            <person name="Lee Y.-H."/>
            <person name="Lespinet O."/>
            <person name="Schwartz D.C."/>
            <person name="Thon M.R."/>
            <person name="O'Connell R.J."/>
        </authorList>
    </citation>
    <scope>NUCLEOTIDE SEQUENCE [LARGE SCALE GENOMIC DNA]</scope>
    <source>
        <strain evidence="10">IMI 349063</strain>
    </source>
</reference>
<keyword evidence="3 5" id="KW-0967">Endosome</keyword>
<dbReference type="KEGG" id="chig:CH63R_05852"/>
<evidence type="ECO:0000313" key="9">
    <source>
        <dbReference type="EMBL" id="OBR10160.1"/>
    </source>
</evidence>
<dbReference type="RefSeq" id="XP_018158677.1">
    <property type="nucleotide sequence ID" value="XM_018300827.1"/>
</dbReference>
<dbReference type="GO" id="GO:0031902">
    <property type="term" value="C:late endosome membrane"/>
    <property type="evidence" value="ECO:0007669"/>
    <property type="project" value="UniProtKB-SubCell"/>
</dbReference>
<dbReference type="InterPro" id="IPR017899">
    <property type="entry name" value="VPS28_C"/>
</dbReference>
<dbReference type="InterPro" id="IPR017898">
    <property type="entry name" value="VPS28_N"/>
</dbReference>
<dbReference type="VEuPathDB" id="FungiDB:CH63R_05852"/>
<dbReference type="GO" id="GO:0043328">
    <property type="term" value="P:protein transport to vacuole involved in ubiquitin-dependent protein catabolic process via the multivesicular body sorting pathway"/>
    <property type="evidence" value="ECO:0007669"/>
    <property type="project" value="TreeGrafter"/>
</dbReference>
<dbReference type="SUPFAM" id="SSF140427">
    <property type="entry name" value="VPS28 C-terminal domain-like"/>
    <property type="match status" value="1"/>
</dbReference>
<evidence type="ECO:0000256" key="6">
    <source>
        <dbReference type="PROSITE-ProRule" id="PRU00642"/>
    </source>
</evidence>
<dbReference type="PIRSF" id="PIRSF017535">
    <property type="entry name" value="VPS28"/>
    <property type="match status" value="1"/>
</dbReference>
<dbReference type="GO" id="GO:0000813">
    <property type="term" value="C:ESCRT I complex"/>
    <property type="evidence" value="ECO:0007669"/>
    <property type="project" value="UniProtKB-UniRule"/>
</dbReference>
<evidence type="ECO:0000259" key="7">
    <source>
        <dbReference type="PROSITE" id="PS51310"/>
    </source>
</evidence>
<dbReference type="GeneID" id="28864934"/>
<dbReference type="GO" id="GO:0044877">
    <property type="term" value="F:protein-containing complex binding"/>
    <property type="evidence" value="ECO:0007669"/>
    <property type="project" value="TreeGrafter"/>
</dbReference>
<dbReference type="Pfam" id="PF03997">
    <property type="entry name" value="VPS28"/>
    <property type="match status" value="2"/>
</dbReference>
<sequence>MMPRQPYAPTPHSYIPNTTLSATINLDEEVKLADTRAERDLQDSLAEIFSIIVTLDELEKAFLKDAIPEADYTEICERSLKQYKSILADETVAKAFRGLEEFKAEWDVRIVVFLPSPPALLSRLISLPKQQQLEVPRATERIRVGMPSTTVTASSSAAPAPSAAGNTSGTLILEATQEFITFLDAVKLGLLSKDQLHPLLSDVIQSVNKVTDRDFDSRGKIVQWLITLNQMKATDELSEQQARELEMDIQQAYQGFKSTLT</sequence>
<evidence type="ECO:0000256" key="4">
    <source>
        <dbReference type="ARBA" id="ARBA00022927"/>
    </source>
</evidence>
<dbReference type="Gene3D" id="1.20.1440.200">
    <property type="match status" value="1"/>
</dbReference>
<dbReference type="Gene3D" id="1.20.120.1130">
    <property type="match status" value="1"/>
</dbReference>
<dbReference type="Proteomes" id="UP000092177">
    <property type="component" value="Chromosome 4"/>
</dbReference>